<feature type="transmembrane region" description="Helical" evidence="7">
    <location>
        <begin position="246"/>
        <end position="278"/>
    </location>
</feature>
<dbReference type="Pfam" id="PF02687">
    <property type="entry name" value="FtsX"/>
    <property type="match status" value="1"/>
</dbReference>
<dbReference type="InterPro" id="IPR005891">
    <property type="entry name" value="DevC"/>
</dbReference>
<keyword evidence="11" id="KW-1185">Reference proteome</keyword>
<name>A0A0R3NJ07_9BRAD</name>
<keyword evidence="5 7" id="KW-1133">Transmembrane helix</keyword>
<evidence type="ECO:0000256" key="4">
    <source>
        <dbReference type="ARBA" id="ARBA00022692"/>
    </source>
</evidence>
<proteinExistence type="predicted"/>
<dbReference type="RefSeq" id="WP_057841196.1">
    <property type="nucleotide sequence ID" value="NZ_LLYA01000001.1"/>
</dbReference>
<comment type="subcellular location">
    <subcellularLocation>
        <location evidence="1">Cell membrane</location>
        <topology evidence="1">Multi-pass membrane protein</topology>
    </subcellularLocation>
</comment>
<evidence type="ECO:0000256" key="6">
    <source>
        <dbReference type="ARBA" id="ARBA00023136"/>
    </source>
</evidence>
<reference evidence="10 11" key="1">
    <citation type="submission" date="2014-03" db="EMBL/GenBank/DDBJ databases">
        <title>Bradyrhizobium valentinum sp. nov., isolated from effective nodules of Lupinus mariae-josephae, a lupine endemic of basic-lime soils in Eastern Spain.</title>
        <authorList>
            <person name="Duran D."/>
            <person name="Rey L."/>
            <person name="Navarro A."/>
            <person name="Busquets A."/>
            <person name="Imperial J."/>
            <person name="Ruiz-Argueso T."/>
        </authorList>
    </citation>
    <scope>NUCLEOTIDE SEQUENCE [LARGE SCALE GENOMIC DNA]</scope>
    <source>
        <strain evidence="10 11">Ro19</strain>
    </source>
</reference>
<dbReference type="EMBL" id="LLYA01000001">
    <property type="protein sequence ID" value="KRR30309.1"/>
    <property type="molecule type" value="Genomic_DNA"/>
</dbReference>
<comment type="caution">
    <text evidence="10">The sequence shown here is derived from an EMBL/GenBank/DDBJ whole genome shotgun (WGS) entry which is preliminary data.</text>
</comment>
<evidence type="ECO:0000256" key="1">
    <source>
        <dbReference type="ARBA" id="ARBA00004651"/>
    </source>
</evidence>
<evidence type="ECO:0000313" key="10">
    <source>
        <dbReference type="EMBL" id="KRR30309.1"/>
    </source>
</evidence>
<feature type="transmembrane region" description="Helical" evidence="7">
    <location>
        <begin position="20"/>
        <end position="43"/>
    </location>
</feature>
<dbReference type="GO" id="GO:0005886">
    <property type="term" value="C:plasma membrane"/>
    <property type="evidence" value="ECO:0007669"/>
    <property type="project" value="UniProtKB-SubCell"/>
</dbReference>
<keyword evidence="6 7" id="KW-0472">Membrane</keyword>
<feature type="transmembrane region" description="Helical" evidence="7">
    <location>
        <begin position="339"/>
        <end position="367"/>
    </location>
</feature>
<evidence type="ECO:0000256" key="5">
    <source>
        <dbReference type="ARBA" id="ARBA00022989"/>
    </source>
</evidence>
<evidence type="ECO:0000256" key="2">
    <source>
        <dbReference type="ARBA" id="ARBA00022448"/>
    </source>
</evidence>
<dbReference type="InterPro" id="IPR025857">
    <property type="entry name" value="MacB_PCD"/>
</dbReference>
<dbReference type="PANTHER" id="PTHR43738:SF1">
    <property type="entry name" value="HEMIN TRANSPORT SYSTEM PERMEASE PROTEIN HRTB-RELATED"/>
    <property type="match status" value="1"/>
</dbReference>
<dbReference type="Pfam" id="PF12704">
    <property type="entry name" value="MacB_PCD"/>
    <property type="match status" value="1"/>
</dbReference>
<dbReference type="OrthoDB" id="9768465at2"/>
<keyword evidence="3" id="KW-1003">Cell membrane</keyword>
<accession>A0A0R3NJ07</accession>
<evidence type="ECO:0000256" key="3">
    <source>
        <dbReference type="ARBA" id="ARBA00022475"/>
    </source>
</evidence>
<sequence>MSLVLTLASRNLFHDRLRFVATMVGIVFSVVLVMIQMGLFLGFGRMVTTMIDHASADLWILPKGAKCFEDPSLLDVKLRDRVATMEGVSWAVPLVIGFSDWRLESGEVTPVFIVSADLRDSSLQPFNVVDGNVQALTRGANVAVDRSYFDRLGVSGVGSTAEIRGRKVRVVAVTDGIRSFATTPYVFVDLKNARNYTGTPRDRASSVLVRLKSDADREKALSAIRAEAGDAEVLTSDDFRSRSRSFWLFGTGAGAALFAGALLGVIVGTVIVAQTLYSSTKDHLNEFATLRAMGSSNAYIYTVIIYQALINAVIGFAIAAGIGSIVVQMTAKSALPIVITPWLMAALFALTVVMCVASGIGAIIRVVRIDPATVFMR</sequence>
<protein>
    <submittedName>
        <fullName evidence="10">Multidrug ABC transporter substrate-binding protein</fullName>
    </submittedName>
</protein>
<dbReference type="PANTHER" id="PTHR43738">
    <property type="entry name" value="ABC TRANSPORTER, MEMBRANE PROTEIN"/>
    <property type="match status" value="1"/>
</dbReference>
<organism evidence="10 11">
    <name type="scientific">Bradyrhizobium retamae</name>
    <dbReference type="NCBI Taxonomy" id="1300035"/>
    <lineage>
        <taxon>Bacteria</taxon>
        <taxon>Pseudomonadati</taxon>
        <taxon>Pseudomonadota</taxon>
        <taxon>Alphaproteobacteria</taxon>
        <taxon>Hyphomicrobiales</taxon>
        <taxon>Nitrobacteraceae</taxon>
        <taxon>Bradyrhizobium</taxon>
    </lineage>
</organism>
<dbReference type="AlphaFoldDB" id="A0A0R3NJ07"/>
<gene>
    <name evidence="10" type="ORF">CQ13_01240</name>
</gene>
<dbReference type="InterPro" id="IPR051125">
    <property type="entry name" value="ABC-4/HrtB_transporter"/>
</dbReference>
<evidence type="ECO:0000259" key="9">
    <source>
        <dbReference type="Pfam" id="PF12704"/>
    </source>
</evidence>
<dbReference type="InterPro" id="IPR003838">
    <property type="entry name" value="ABC3_permease_C"/>
</dbReference>
<feature type="domain" description="MacB-like periplasmic core" evidence="9">
    <location>
        <begin position="20"/>
        <end position="226"/>
    </location>
</feature>
<evidence type="ECO:0000256" key="7">
    <source>
        <dbReference type="SAM" id="Phobius"/>
    </source>
</evidence>
<feature type="transmembrane region" description="Helical" evidence="7">
    <location>
        <begin position="298"/>
        <end position="327"/>
    </location>
</feature>
<dbReference type="PIRSF" id="PIRSF031773">
    <property type="entry name" value="DevC"/>
    <property type="match status" value="1"/>
</dbReference>
<feature type="domain" description="ABC3 transporter permease C-terminal" evidence="8">
    <location>
        <begin position="261"/>
        <end position="371"/>
    </location>
</feature>
<dbReference type="Proteomes" id="UP000052023">
    <property type="component" value="Unassembled WGS sequence"/>
</dbReference>
<keyword evidence="2" id="KW-0813">Transport</keyword>
<evidence type="ECO:0000313" key="11">
    <source>
        <dbReference type="Proteomes" id="UP000052023"/>
    </source>
</evidence>
<keyword evidence="4 7" id="KW-0812">Transmembrane</keyword>
<evidence type="ECO:0000259" key="8">
    <source>
        <dbReference type="Pfam" id="PF02687"/>
    </source>
</evidence>